<dbReference type="Pfam" id="PF07716">
    <property type="entry name" value="bZIP_2"/>
    <property type="match status" value="1"/>
</dbReference>
<dbReference type="InterPro" id="IPR047229">
    <property type="entry name" value="NFIL3-like"/>
</dbReference>
<organism evidence="8 9">
    <name type="scientific">Xyrichtys novacula</name>
    <name type="common">Pearly razorfish</name>
    <name type="synonym">Hemipteronotus novacula</name>
    <dbReference type="NCBI Taxonomy" id="13765"/>
    <lineage>
        <taxon>Eukaryota</taxon>
        <taxon>Metazoa</taxon>
        <taxon>Chordata</taxon>
        <taxon>Craniata</taxon>
        <taxon>Vertebrata</taxon>
        <taxon>Euteleostomi</taxon>
        <taxon>Actinopterygii</taxon>
        <taxon>Neopterygii</taxon>
        <taxon>Teleostei</taxon>
        <taxon>Neoteleostei</taxon>
        <taxon>Acanthomorphata</taxon>
        <taxon>Eupercaria</taxon>
        <taxon>Labriformes</taxon>
        <taxon>Labridae</taxon>
        <taxon>Xyrichtys</taxon>
    </lineage>
</organism>
<dbReference type="GO" id="GO:0003700">
    <property type="term" value="F:DNA-binding transcription factor activity"/>
    <property type="evidence" value="ECO:0007669"/>
    <property type="project" value="InterPro"/>
</dbReference>
<accession>A0AAV1FHQ8</accession>
<gene>
    <name evidence="8" type="ORF">XNOV1_A016162</name>
</gene>
<dbReference type="CDD" id="cd14694">
    <property type="entry name" value="bZIP_NFIL3"/>
    <property type="match status" value="1"/>
</dbReference>
<dbReference type="GO" id="GO:0003677">
    <property type="term" value="F:DNA binding"/>
    <property type="evidence" value="ECO:0007669"/>
    <property type="project" value="UniProtKB-KW"/>
</dbReference>
<dbReference type="InterPro" id="IPR004827">
    <property type="entry name" value="bZIP"/>
</dbReference>
<evidence type="ECO:0000256" key="4">
    <source>
        <dbReference type="ARBA" id="ARBA00023163"/>
    </source>
</evidence>
<feature type="region of interest" description="Disordered" evidence="6">
    <location>
        <begin position="227"/>
        <end position="246"/>
    </location>
</feature>
<dbReference type="FunFam" id="1.20.5.170:FF:000025">
    <property type="entry name" value="nuclear factor interleukin-3-regulated protein-like"/>
    <property type="match status" value="1"/>
</dbReference>
<dbReference type="AlphaFoldDB" id="A0AAV1FHQ8"/>
<keyword evidence="2" id="KW-0805">Transcription regulation</keyword>
<evidence type="ECO:0000313" key="9">
    <source>
        <dbReference type="Proteomes" id="UP001178508"/>
    </source>
</evidence>
<dbReference type="EMBL" id="OY660870">
    <property type="protein sequence ID" value="CAJ1060314.1"/>
    <property type="molecule type" value="Genomic_DNA"/>
</dbReference>
<dbReference type="InterPro" id="IPR047106">
    <property type="entry name" value="NFIL3-like_bZIP"/>
</dbReference>
<keyword evidence="3" id="KW-0238">DNA-binding</keyword>
<evidence type="ECO:0000259" key="7">
    <source>
        <dbReference type="PROSITE" id="PS50217"/>
    </source>
</evidence>
<feature type="domain" description="BZIP" evidence="7">
    <location>
        <begin position="76"/>
        <end position="126"/>
    </location>
</feature>
<evidence type="ECO:0000256" key="1">
    <source>
        <dbReference type="ARBA" id="ARBA00006079"/>
    </source>
</evidence>
<keyword evidence="5" id="KW-0539">Nucleus</keyword>
<dbReference type="InterPro" id="IPR046347">
    <property type="entry name" value="bZIP_sf"/>
</dbReference>
<keyword evidence="4" id="KW-0804">Transcription</keyword>
<dbReference type="Gene3D" id="1.20.5.170">
    <property type="match status" value="1"/>
</dbReference>
<evidence type="ECO:0000256" key="6">
    <source>
        <dbReference type="SAM" id="MobiDB-lite"/>
    </source>
</evidence>
<sequence>MSARRSPDAPEVTSPCLPSSSSVDSSGSTGPDLDPGTLLPVVPPPLLTRRLLRLRTYSSPPSTRRKREMIPTDKKDATYWDKRQRNNEAAKRSREKRRLQDLMLEGQALALRDENAQLRAQLLSLQYHCNLEKSDPRAACATPDYAWLFPPRPPYPPTLFQGLWSNRNNQVSALGMGQQEAAMHPFKAKTPCFTSSLEISPGAQQGISSYSGQRFISPGAVSGVRRSAEAEMDPQRQVSSSDDILSSSEAPIPSSFARGFPNTVPQLSTLPQKWLLPTVSHPSVCNDTLLPWRASYLSAPAVYPGLPPLYVQDRAGQGLSVETGFQRGIRSLLSSAPAGVKQPGMHLNPYGP</sequence>
<keyword evidence="9" id="KW-1185">Reference proteome</keyword>
<dbReference type="PROSITE" id="PS00036">
    <property type="entry name" value="BZIP_BASIC"/>
    <property type="match status" value="1"/>
</dbReference>
<dbReference type="SMART" id="SM00338">
    <property type="entry name" value="BRLZ"/>
    <property type="match status" value="1"/>
</dbReference>
<dbReference type="SUPFAM" id="SSF57959">
    <property type="entry name" value="Leucine zipper domain"/>
    <property type="match status" value="1"/>
</dbReference>
<feature type="compositionally biased region" description="Low complexity" evidence="6">
    <location>
        <begin position="12"/>
        <end position="40"/>
    </location>
</feature>
<dbReference type="GO" id="GO:0005634">
    <property type="term" value="C:nucleus"/>
    <property type="evidence" value="ECO:0007669"/>
    <property type="project" value="TreeGrafter"/>
</dbReference>
<evidence type="ECO:0000256" key="3">
    <source>
        <dbReference type="ARBA" id="ARBA00023125"/>
    </source>
</evidence>
<feature type="region of interest" description="Disordered" evidence="6">
    <location>
        <begin position="1"/>
        <end position="42"/>
    </location>
</feature>
<dbReference type="PANTHER" id="PTHR15284:SF0">
    <property type="entry name" value="GH23983P"/>
    <property type="match status" value="1"/>
</dbReference>
<evidence type="ECO:0000256" key="2">
    <source>
        <dbReference type="ARBA" id="ARBA00023015"/>
    </source>
</evidence>
<comment type="similarity">
    <text evidence="1">Belongs to the bZIP family. NFIL3 subfamily.</text>
</comment>
<evidence type="ECO:0000256" key="5">
    <source>
        <dbReference type="ARBA" id="ARBA00023242"/>
    </source>
</evidence>
<dbReference type="Proteomes" id="UP001178508">
    <property type="component" value="Chromosome 7"/>
</dbReference>
<reference evidence="8" key="1">
    <citation type="submission" date="2023-08" db="EMBL/GenBank/DDBJ databases">
        <authorList>
            <person name="Alioto T."/>
            <person name="Alioto T."/>
            <person name="Gomez Garrido J."/>
        </authorList>
    </citation>
    <scope>NUCLEOTIDE SEQUENCE</scope>
</reference>
<dbReference type="GO" id="GO:0007623">
    <property type="term" value="P:circadian rhythm"/>
    <property type="evidence" value="ECO:0007669"/>
    <property type="project" value="TreeGrafter"/>
</dbReference>
<dbReference type="PROSITE" id="PS50217">
    <property type="entry name" value="BZIP"/>
    <property type="match status" value="1"/>
</dbReference>
<protein>
    <submittedName>
        <fullName evidence="8">Uncharacterized protein si:dkey-172o19.2</fullName>
    </submittedName>
</protein>
<feature type="region of interest" description="Disordered" evidence="6">
    <location>
        <begin position="55"/>
        <end position="94"/>
    </location>
</feature>
<evidence type="ECO:0000313" key="8">
    <source>
        <dbReference type="EMBL" id="CAJ1060314.1"/>
    </source>
</evidence>
<name>A0AAV1FHQ8_XYRNO</name>
<feature type="compositionally biased region" description="Basic and acidic residues" evidence="6">
    <location>
        <begin position="68"/>
        <end position="92"/>
    </location>
</feature>
<dbReference type="PANTHER" id="PTHR15284">
    <property type="entry name" value="NUCLEAR FACTOR INTERLEUKIN-3-REGULATED PROTEIN"/>
    <property type="match status" value="1"/>
</dbReference>
<proteinExistence type="inferred from homology"/>